<evidence type="ECO:0000313" key="2">
    <source>
        <dbReference type="EMBL" id="KAK5530598.1"/>
    </source>
</evidence>
<gene>
    <name evidence="2" type="ORF">LTR25_009176</name>
</gene>
<dbReference type="EMBL" id="JAXLQG010000019">
    <property type="protein sequence ID" value="KAK5530598.1"/>
    <property type="molecule type" value="Genomic_DNA"/>
</dbReference>
<keyword evidence="3" id="KW-1185">Reference proteome</keyword>
<sequence length="415" mass="44792">MVQKSSSIQIPKYAPDPLGHYWDNITTPNAPTVVGNIYTNAMGDFSFYPVIAFGGRILTTASSATSVSPTMIQTHPKYDNTRYSFSGRSYGVGSSAGLVRSVSEIPNLARYSYLEPGYKTSVSCTVNESSLFNIWPMFGSGYKGVPVDYLAVGPLPNSKLGSDTYTRGPFNQTFPAKVAAAIPIVAFSSIVDLVAVTALSANGRNVISIATLGSGSRPNETGPNSNYEFLDKTQLLVSNVRNAYQNTGVKNTNSSNTVVNQMGISEAFQSILDDILLGQSGAQFMLAPNGKQTAEVTAKVHALRIGQNIYIYGIAALNFLLLLVLSIEAARLKLWKYLPHFNYNDPTNLIIAASLGGCTIAEKALKDNYQHERSERAGNLEIQLELRKDKSAALVAAINPTEPESTPLVRIIVNQ</sequence>
<keyword evidence="1" id="KW-1133">Transmembrane helix</keyword>
<comment type="caution">
    <text evidence="2">The sequence shown here is derived from an EMBL/GenBank/DDBJ whole genome shotgun (WGS) entry which is preliminary data.</text>
</comment>
<protein>
    <submittedName>
        <fullName evidence="2">Uncharacterized protein</fullName>
    </submittedName>
</protein>
<name>A0AAV9Q0P9_9PEZI</name>
<keyword evidence="1" id="KW-0812">Transmembrane</keyword>
<feature type="transmembrane region" description="Helical" evidence="1">
    <location>
        <begin position="309"/>
        <end position="327"/>
    </location>
</feature>
<dbReference type="Proteomes" id="UP001345827">
    <property type="component" value="Unassembled WGS sequence"/>
</dbReference>
<accession>A0AAV9Q0P9</accession>
<evidence type="ECO:0000313" key="3">
    <source>
        <dbReference type="Proteomes" id="UP001345827"/>
    </source>
</evidence>
<keyword evidence="1" id="KW-0472">Membrane</keyword>
<organism evidence="2 3">
    <name type="scientific">Vermiconidia calcicola</name>
    <dbReference type="NCBI Taxonomy" id="1690605"/>
    <lineage>
        <taxon>Eukaryota</taxon>
        <taxon>Fungi</taxon>
        <taxon>Dikarya</taxon>
        <taxon>Ascomycota</taxon>
        <taxon>Pezizomycotina</taxon>
        <taxon>Dothideomycetes</taxon>
        <taxon>Dothideomycetidae</taxon>
        <taxon>Mycosphaerellales</taxon>
        <taxon>Extremaceae</taxon>
        <taxon>Vermiconidia</taxon>
    </lineage>
</organism>
<reference evidence="2 3" key="1">
    <citation type="submission" date="2023-06" db="EMBL/GenBank/DDBJ databases">
        <title>Black Yeasts Isolated from many extreme environments.</title>
        <authorList>
            <person name="Coleine C."/>
            <person name="Stajich J.E."/>
            <person name="Selbmann L."/>
        </authorList>
    </citation>
    <scope>NUCLEOTIDE SEQUENCE [LARGE SCALE GENOMIC DNA]</scope>
    <source>
        <strain evidence="2 3">CCFEE 5887</strain>
    </source>
</reference>
<evidence type="ECO:0000256" key="1">
    <source>
        <dbReference type="SAM" id="Phobius"/>
    </source>
</evidence>
<dbReference type="AlphaFoldDB" id="A0AAV9Q0P9"/>
<proteinExistence type="predicted"/>